<evidence type="ECO:0000313" key="2">
    <source>
        <dbReference type="Proteomes" id="UP000696184"/>
    </source>
</evidence>
<comment type="caution">
    <text evidence="1">The sequence shown here is derived from an EMBL/GenBank/DDBJ whole genome shotgun (WGS) entry which is preliminary data.</text>
</comment>
<organism evidence="1 2">
    <name type="scientific">Xenorhabdus lircayensis</name>
    <dbReference type="NCBI Taxonomy" id="2763499"/>
    <lineage>
        <taxon>Bacteria</taxon>
        <taxon>Pseudomonadati</taxon>
        <taxon>Pseudomonadota</taxon>
        <taxon>Gammaproteobacteria</taxon>
        <taxon>Enterobacterales</taxon>
        <taxon>Morganellaceae</taxon>
        <taxon>Xenorhabdus</taxon>
    </lineage>
</organism>
<dbReference type="InterPro" id="IPR005063">
    <property type="entry name" value="Transposase_27"/>
</dbReference>
<dbReference type="EMBL" id="JACOII010000039">
    <property type="protein sequence ID" value="MBI6549271.1"/>
    <property type="molecule type" value="Genomic_DNA"/>
</dbReference>
<evidence type="ECO:0000313" key="1">
    <source>
        <dbReference type="EMBL" id="MBI6549271.1"/>
    </source>
</evidence>
<gene>
    <name evidence="1" type="ORF">H8A87_11200</name>
</gene>
<accession>A0ABS0U5V4</accession>
<name>A0ABS0U5V4_9GAMM</name>
<proteinExistence type="predicted"/>
<dbReference type="Pfam" id="PF03400">
    <property type="entry name" value="DDE_Tnp_IS1"/>
    <property type="match status" value="1"/>
</dbReference>
<sequence>MARRIIGYSCSIEIHEKVIGAYIEKHHYNPLAS</sequence>
<protein>
    <recommendedName>
        <fullName evidence="3">Transposase</fullName>
    </recommendedName>
</protein>
<evidence type="ECO:0008006" key="3">
    <source>
        <dbReference type="Google" id="ProtNLM"/>
    </source>
</evidence>
<keyword evidence="2" id="KW-1185">Reference proteome</keyword>
<dbReference type="Proteomes" id="UP000696184">
    <property type="component" value="Unassembled WGS sequence"/>
</dbReference>
<reference evidence="1 2" key="1">
    <citation type="submission" date="2020-08" db="EMBL/GenBank/DDBJ databases">
        <title>Description of Xenorhabdus lircayensis sp. nov., the symbiotic bacterium associated with the entomopathogenic nematode Steirnernema unicornum.</title>
        <authorList>
            <person name="Castaneda-Alvarez C."/>
            <person name="Prodan S."/>
            <person name="Zamorano A."/>
            <person name="San-Blas E."/>
            <person name="Aballay E."/>
        </authorList>
    </citation>
    <scope>NUCLEOTIDE SEQUENCE [LARGE SCALE GENOMIC DNA]</scope>
    <source>
        <strain evidence="1 2">VLS</strain>
    </source>
</reference>